<evidence type="ECO:0000256" key="1">
    <source>
        <dbReference type="ARBA" id="ARBA00010688"/>
    </source>
</evidence>
<protein>
    <submittedName>
        <fullName evidence="5">Sugar kinase</fullName>
    </submittedName>
</protein>
<comment type="caution">
    <text evidence="5">The sequence shown here is derived from an EMBL/GenBank/DDBJ whole genome shotgun (WGS) entry which is preliminary data.</text>
</comment>
<dbReference type="GO" id="GO:0016301">
    <property type="term" value="F:kinase activity"/>
    <property type="evidence" value="ECO:0007669"/>
    <property type="project" value="UniProtKB-KW"/>
</dbReference>
<proteinExistence type="inferred from homology"/>
<name>A0ABS1BK70_9SPHI</name>
<comment type="similarity">
    <text evidence="1">Belongs to the carbohydrate kinase PfkB family.</text>
</comment>
<dbReference type="InterPro" id="IPR029056">
    <property type="entry name" value="Ribokinase-like"/>
</dbReference>
<dbReference type="RefSeq" id="WP_200586012.1">
    <property type="nucleotide sequence ID" value="NZ_JAEHFY010000012.1"/>
</dbReference>
<dbReference type="Proteomes" id="UP000660024">
    <property type="component" value="Unassembled WGS sequence"/>
</dbReference>
<dbReference type="PANTHER" id="PTHR43320:SF2">
    <property type="entry name" value="2-DEHYDRO-3-DEOXYGLUCONOKINASE_2-DEHYDRO-3-DEOXYGALACTONOKINASE"/>
    <property type="match status" value="1"/>
</dbReference>
<dbReference type="EMBL" id="JAEHFY010000012">
    <property type="protein sequence ID" value="MBK0383198.1"/>
    <property type="molecule type" value="Genomic_DNA"/>
</dbReference>
<organism evidence="5 6">
    <name type="scientific">Pedobacter segetis</name>
    <dbReference type="NCBI Taxonomy" id="2793069"/>
    <lineage>
        <taxon>Bacteria</taxon>
        <taxon>Pseudomonadati</taxon>
        <taxon>Bacteroidota</taxon>
        <taxon>Sphingobacteriia</taxon>
        <taxon>Sphingobacteriales</taxon>
        <taxon>Sphingobacteriaceae</taxon>
        <taxon>Pedobacter</taxon>
    </lineage>
</organism>
<evidence type="ECO:0000313" key="6">
    <source>
        <dbReference type="Proteomes" id="UP000660024"/>
    </source>
</evidence>
<dbReference type="SUPFAM" id="SSF53613">
    <property type="entry name" value="Ribokinase-like"/>
    <property type="match status" value="1"/>
</dbReference>
<keyword evidence="2" id="KW-0808">Transferase</keyword>
<keyword evidence="3 5" id="KW-0418">Kinase</keyword>
<dbReference type="Gene3D" id="3.40.1190.20">
    <property type="match status" value="1"/>
</dbReference>
<dbReference type="CDD" id="cd01166">
    <property type="entry name" value="KdgK"/>
    <property type="match status" value="1"/>
</dbReference>
<dbReference type="PANTHER" id="PTHR43320">
    <property type="entry name" value="SUGAR KINASE"/>
    <property type="match status" value="1"/>
</dbReference>
<sequence>MKKVLCFGELLLRISPSPVNDAEKNPFTLYMGGAEANAATALAGWNVPVKYCTVLPDNFMARHVIDYLDFHGIFTSSILFGGDRIGVYYLERGADLKGSMVYDRAHSSFAELRRGMIDWDKVLRDVSWFNFTAISPALNERVADVCLEALEAASKKGIVISCDLNYRSRLWKYGKEPIEVMPKLIEYCDVVMGNIWSANSLLGTSIDEKIHQKGKRSDYLAHAERTAKEIIDKFVKVKSVANTFRFDSDANELKYYTSLFTDGKSFHSTEHNCEGVVDRSGSGDCFMAGLIYGFYNHHQPQEIIDYATTAAFGKLQEHGDATGQDILTVKKKTLEN</sequence>
<evidence type="ECO:0000259" key="4">
    <source>
        <dbReference type="Pfam" id="PF00294"/>
    </source>
</evidence>
<dbReference type="InterPro" id="IPR052700">
    <property type="entry name" value="Carb_kinase_PfkB-like"/>
</dbReference>
<dbReference type="InterPro" id="IPR011611">
    <property type="entry name" value="PfkB_dom"/>
</dbReference>
<feature type="domain" description="Carbohydrate kinase PfkB" evidence="4">
    <location>
        <begin position="1"/>
        <end position="323"/>
    </location>
</feature>
<reference evidence="5 6" key="1">
    <citation type="submission" date="2020-12" db="EMBL/GenBank/DDBJ databases">
        <title>Bacterial novel species Pedobacter sp. SD-b isolated from soil.</title>
        <authorList>
            <person name="Jung H.-Y."/>
        </authorList>
    </citation>
    <scope>NUCLEOTIDE SEQUENCE [LARGE SCALE GENOMIC DNA]</scope>
    <source>
        <strain evidence="5 6">SD-b</strain>
    </source>
</reference>
<accession>A0ABS1BK70</accession>
<gene>
    <name evidence="5" type="ORF">I5M32_09530</name>
</gene>
<keyword evidence="6" id="KW-1185">Reference proteome</keyword>
<dbReference type="Pfam" id="PF00294">
    <property type="entry name" value="PfkB"/>
    <property type="match status" value="1"/>
</dbReference>
<evidence type="ECO:0000313" key="5">
    <source>
        <dbReference type="EMBL" id="MBK0383198.1"/>
    </source>
</evidence>
<evidence type="ECO:0000256" key="3">
    <source>
        <dbReference type="ARBA" id="ARBA00022777"/>
    </source>
</evidence>
<evidence type="ECO:0000256" key="2">
    <source>
        <dbReference type="ARBA" id="ARBA00022679"/>
    </source>
</evidence>